<evidence type="ECO:0000313" key="5">
    <source>
        <dbReference type="WBParaSite" id="PSU_v2.g21170.t1"/>
    </source>
</evidence>
<dbReference type="Gene3D" id="3.30.420.40">
    <property type="match status" value="1"/>
</dbReference>
<evidence type="ECO:0000256" key="3">
    <source>
        <dbReference type="ARBA" id="ARBA00022840"/>
    </source>
</evidence>
<proteinExistence type="inferred from homology"/>
<accession>A0A914YNI9</accession>
<keyword evidence="2" id="KW-0547">Nucleotide-binding</keyword>
<dbReference type="GO" id="GO:0005524">
    <property type="term" value="F:ATP binding"/>
    <property type="evidence" value="ECO:0007669"/>
    <property type="project" value="UniProtKB-KW"/>
</dbReference>
<sequence>MFRLLGRSSDQVNPQASWGFSIAENPRNPNSVVYEIETWEGRRAVTPEFALGLYLKALKRLAETISKQPQTRVTIFIPAYYKTAHNNALKEACIFAGLSLSQTMQYPRNL</sequence>
<dbReference type="Pfam" id="PF00012">
    <property type="entry name" value="HSP70"/>
    <property type="match status" value="1"/>
</dbReference>
<organism evidence="4 5">
    <name type="scientific">Panagrolaimus superbus</name>
    <dbReference type="NCBI Taxonomy" id="310955"/>
    <lineage>
        <taxon>Eukaryota</taxon>
        <taxon>Metazoa</taxon>
        <taxon>Ecdysozoa</taxon>
        <taxon>Nematoda</taxon>
        <taxon>Chromadorea</taxon>
        <taxon>Rhabditida</taxon>
        <taxon>Tylenchina</taxon>
        <taxon>Panagrolaimomorpha</taxon>
        <taxon>Panagrolaimoidea</taxon>
        <taxon>Panagrolaimidae</taxon>
        <taxon>Panagrolaimus</taxon>
    </lineage>
</organism>
<dbReference type="GO" id="GO:0140662">
    <property type="term" value="F:ATP-dependent protein folding chaperone"/>
    <property type="evidence" value="ECO:0007669"/>
    <property type="project" value="InterPro"/>
</dbReference>
<dbReference type="AlphaFoldDB" id="A0A914YNI9"/>
<evidence type="ECO:0000256" key="1">
    <source>
        <dbReference type="ARBA" id="ARBA00007381"/>
    </source>
</evidence>
<name>A0A914YNI9_9BILA</name>
<evidence type="ECO:0000256" key="2">
    <source>
        <dbReference type="ARBA" id="ARBA00022741"/>
    </source>
</evidence>
<dbReference type="InterPro" id="IPR013126">
    <property type="entry name" value="Hsp_70_fam"/>
</dbReference>
<dbReference type="WBParaSite" id="PSU_v2.g21170.t1">
    <property type="protein sequence ID" value="PSU_v2.g21170.t1"/>
    <property type="gene ID" value="PSU_v2.g21170"/>
</dbReference>
<reference evidence="5" key="1">
    <citation type="submission" date="2022-11" db="UniProtKB">
        <authorList>
            <consortium name="WormBaseParasite"/>
        </authorList>
    </citation>
    <scope>IDENTIFICATION</scope>
</reference>
<protein>
    <submittedName>
        <fullName evidence="5">Uncharacterized protein</fullName>
    </submittedName>
</protein>
<comment type="similarity">
    <text evidence="1">Belongs to the heat shock protein 70 family.</text>
</comment>
<keyword evidence="3" id="KW-0067">ATP-binding</keyword>
<evidence type="ECO:0000313" key="4">
    <source>
        <dbReference type="Proteomes" id="UP000887577"/>
    </source>
</evidence>
<dbReference type="InterPro" id="IPR043129">
    <property type="entry name" value="ATPase_NBD"/>
</dbReference>
<dbReference type="SUPFAM" id="SSF53067">
    <property type="entry name" value="Actin-like ATPase domain"/>
    <property type="match status" value="1"/>
</dbReference>
<dbReference type="Proteomes" id="UP000887577">
    <property type="component" value="Unplaced"/>
</dbReference>
<keyword evidence="4" id="KW-1185">Reference proteome</keyword>